<evidence type="ECO:0000256" key="5">
    <source>
        <dbReference type="ARBA" id="ARBA00022679"/>
    </source>
</evidence>
<dbReference type="Gene3D" id="3.30.160.70">
    <property type="entry name" value="Methylated DNA-protein cysteine methyltransferase domain"/>
    <property type="match status" value="1"/>
</dbReference>
<comment type="similarity">
    <text evidence="2 9">Belongs to the MGMT family.</text>
</comment>
<accession>A0AAX3LWI5</accession>
<keyword evidence="5 9" id="KW-0808">Transferase</keyword>
<evidence type="ECO:0000256" key="4">
    <source>
        <dbReference type="ARBA" id="ARBA00022603"/>
    </source>
</evidence>
<dbReference type="Proteomes" id="UP001220509">
    <property type="component" value="Chromosome"/>
</dbReference>
<dbReference type="Pfam" id="PF02870">
    <property type="entry name" value="Methyltransf_1N"/>
    <property type="match status" value="1"/>
</dbReference>
<dbReference type="CDD" id="cd06445">
    <property type="entry name" value="ATase"/>
    <property type="match status" value="1"/>
</dbReference>
<dbReference type="InterPro" id="IPR036388">
    <property type="entry name" value="WH-like_DNA-bd_sf"/>
</dbReference>
<feature type="domain" description="Methylated-DNA-[protein]-cysteine S-methyltransferase DNA binding" evidence="10">
    <location>
        <begin position="98"/>
        <end position="177"/>
    </location>
</feature>
<organism evidence="12 13">
    <name type="scientific">Paenibacillus kyungheensis</name>
    <dbReference type="NCBI Taxonomy" id="1452732"/>
    <lineage>
        <taxon>Bacteria</taxon>
        <taxon>Bacillati</taxon>
        <taxon>Bacillota</taxon>
        <taxon>Bacilli</taxon>
        <taxon>Bacillales</taxon>
        <taxon>Paenibacillaceae</taxon>
        <taxon>Paenibacillus</taxon>
    </lineage>
</organism>
<dbReference type="FunFam" id="1.10.10.10:FF:000214">
    <property type="entry name" value="Methylated-DNA--protein-cysteine methyltransferase"/>
    <property type="match status" value="1"/>
</dbReference>
<keyword evidence="13" id="KW-1185">Reference proteome</keyword>
<dbReference type="Pfam" id="PF01035">
    <property type="entry name" value="DNA_binding_1"/>
    <property type="match status" value="1"/>
</dbReference>
<dbReference type="InterPro" id="IPR014048">
    <property type="entry name" value="MethylDNA_cys_MeTrfase_DNA-bd"/>
</dbReference>
<dbReference type="HAMAP" id="MF_00772">
    <property type="entry name" value="OGT"/>
    <property type="match status" value="1"/>
</dbReference>
<dbReference type="AlphaFoldDB" id="A0AAX3LWI5"/>
<dbReference type="RefSeq" id="WP_273612764.1">
    <property type="nucleotide sequence ID" value="NZ_CP117416.1"/>
</dbReference>
<dbReference type="InterPro" id="IPR036631">
    <property type="entry name" value="MGMT_N_sf"/>
</dbReference>
<dbReference type="PANTHER" id="PTHR10815">
    <property type="entry name" value="METHYLATED-DNA--PROTEIN-CYSTEINE METHYLTRANSFERASE"/>
    <property type="match status" value="1"/>
</dbReference>
<keyword evidence="6 9" id="KW-0227">DNA damage</keyword>
<comment type="function">
    <text evidence="9">Involved in the cellular defense against the biological effects of O6-methylguanine (O6-MeG) and O4-methylthymine (O4-MeT) in DNA. Repairs the methylated nucleobase in DNA by stoichiometrically transferring the methyl group to a cysteine residue in the enzyme. This is a suicide reaction: the enzyme is irreversibly inactivated.</text>
</comment>
<dbReference type="InterPro" id="IPR036217">
    <property type="entry name" value="MethylDNA_cys_MeTrfase_DNAb"/>
</dbReference>
<evidence type="ECO:0000256" key="1">
    <source>
        <dbReference type="ARBA" id="ARBA00001286"/>
    </source>
</evidence>
<dbReference type="GO" id="GO:0032259">
    <property type="term" value="P:methylation"/>
    <property type="evidence" value="ECO:0007669"/>
    <property type="project" value="UniProtKB-KW"/>
</dbReference>
<dbReference type="InterPro" id="IPR023546">
    <property type="entry name" value="MGMT"/>
</dbReference>
<dbReference type="KEGG" id="pka:PQ456_13525"/>
<proteinExistence type="inferred from homology"/>
<evidence type="ECO:0000259" key="10">
    <source>
        <dbReference type="Pfam" id="PF01035"/>
    </source>
</evidence>
<evidence type="ECO:0000256" key="7">
    <source>
        <dbReference type="ARBA" id="ARBA00023204"/>
    </source>
</evidence>
<evidence type="ECO:0000313" key="13">
    <source>
        <dbReference type="Proteomes" id="UP001220509"/>
    </source>
</evidence>
<gene>
    <name evidence="12" type="ORF">PQ456_13525</name>
</gene>
<comment type="subcellular location">
    <subcellularLocation>
        <location evidence="9">Cytoplasm</location>
    </subcellularLocation>
</comment>
<evidence type="ECO:0000256" key="8">
    <source>
        <dbReference type="ARBA" id="ARBA00049348"/>
    </source>
</evidence>
<evidence type="ECO:0000313" key="12">
    <source>
        <dbReference type="EMBL" id="WCT54222.1"/>
    </source>
</evidence>
<dbReference type="GO" id="GO:0006307">
    <property type="term" value="P:DNA alkylation repair"/>
    <property type="evidence" value="ECO:0007669"/>
    <property type="project" value="UniProtKB-UniRule"/>
</dbReference>
<feature type="active site" description="Nucleophile; methyl group acceptor" evidence="9">
    <location>
        <position position="149"/>
    </location>
</feature>
<dbReference type="EMBL" id="CP117416">
    <property type="protein sequence ID" value="WCT54222.1"/>
    <property type="molecule type" value="Genomic_DNA"/>
</dbReference>
<keyword evidence="3 9" id="KW-0963">Cytoplasm</keyword>
<dbReference type="GO" id="GO:0005737">
    <property type="term" value="C:cytoplasm"/>
    <property type="evidence" value="ECO:0007669"/>
    <property type="project" value="UniProtKB-SubCell"/>
</dbReference>
<dbReference type="SUPFAM" id="SSF53155">
    <property type="entry name" value="Methylated DNA-protein cysteine methyltransferase domain"/>
    <property type="match status" value="1"/>
</dbReference>
<comment type="catalytic activity">
    <reaction evidence="1 9">
        <text>a 4-O-methyl-thymidine in DNA + L-cysteinyl-[protein] = a thymidine in DNA + S-methyl-L-cysteinyl-[protein]</text>
        <dbReference type="Rhea" id="RHEA:53428"/>
        <dbReference type="Rhea" id="RHEA-COMP:10131"/>
        <dbReference type="Rhea" id="RHEA-COMP:10132"/>
        <dbReference type="Rhea" id="RHEA-COMP:13555"/>
        <dbReference type="Rhea" id="RHEA-COMP:13556"/>
        <dbReference type="ChEBI" id="CHEBI:29950"/>
        <dbReference type="ChEBI" id="CHEBI:82612"/>
        <dbReference type="ChEBI" id="CHEBI:137386"/>
        <dbReference type="ChEBI" id="CHEBI:137387"/>
        <dbReference type="EC" id="2.1.1.63"/>
    </reaction>
</comment>
<dbReference type="SUPFAM" id="SSF46767">
    <property type="entry name" value="Methylated DNA-protein cysteine methyltransferase, C-terminal domain"/>
    <property type="match status" value="1"/>
</dbReference>
<dbReference type="GO" id="GO:0003908">
    <property type="term" value="F:methylated-DNA-[protein]-cysteine S-methyltransferase activity"/>
    <property type="evidence" value="ECO:0007669"/>
    <property type="project" value="UniProtKB-UniRule"/>
</dbReference>
<protein>
    <recommendedName>
        <fullName evidence="9">Methylated-DNA--protein-cysteine methyltransferase</fullName>
        <ecNumber evidence="9">2.1.1.63</ecNumber>
    </recommendedName>
    <alternativeName>
        <fullName evidence="9">6-O-methylguanine-DNA methyltransferase</fullName>
        <shortName evidence="9">MGMT</shortName>
    </alternativeName>
    <alternativeName>
        <fullName evidence="9">O-6-methylguanine-DNA-alkyltransferase</fullName>
    </alternativeName>
</protein>
<dbReference type="EC" id="2.1.1.63" evidence="9"/>
<evidence type="ECO:0000256" key="2">
    <source>
        <dbReference type="ARBA" id="ARBA00008711"/>
    </source>
</evidence>
<reference evidence="12 13" key="1">
    <citation type="submission" date="2023-02" db="EMBL/GenBank/DDBJ databases">
        <title>Genome sequence of Paenibacillus kyungheensis KACC 18744.</title>
        <authorList>
            <person name="Kim S."/>
            <person name="Heo J."/>
            <person name="Kwon S.-W."/>
        </authorList>
    </citation>
    <scope>NUCLEOTIDE SEQUENCE [LARGE SCALE GENOMIC DNA]</scope>
    <source>
        <strain evidence="12 13">KACC 18744</strain>
    </source>
</reference>
<dbReference type="NCBIfam" id="TIGR00589">
    <property type="entry name" value="ogt"/>
    <property type="match status" value="1"/>
</dbReference>
<evidence type="ECO:0000256" key="9">
    <source>
        <dbReference type="HAMAP-Rule" id="MF_00772"/>
    </source>
</evidence>
<dbReference type="Gene3D" id="1.10.10.10">
    <property type="entry name" value="Winged helix-like DNA-binding domain superfamily/Winged helix DNA-binding domain"/>
    <property type="match status" value="1"/>
</dbReference>
<comment type="miscellaneous">
    <text evidence="9">This enzyme catalyzes only one turnover and therefore is not strictly catalytic. According to one definition, an enzyme is a biocatalyst that acts repeatedly and over many reaction cycles.</text>
</comment>
<keyword evidence="4 9" id="KW-0489">Methyltransferase</keyword>
<dbReference type="PROSITE" id="PS00374">
    <property type="entry name" value="MGMT"/>
    <property type="match status" value="1"/>
</dbReference>
<evidence type="ECO:0000259" key="11">
    <source>
        <dbReference type="Pfam" id="PF02870"/>
    </source>
</evidence>
<feature type="domain" description="Methylguanine DNA methyltransferase ribonuclease-like" evidence="11">
    <location>
        <begin position="16"/>
        <end position="91"/>
    </location>
</feature>
<dbReference type="PANTHER" id="PTHR10815:SF12">
    <property type="entry name" value="METHYLATED-DNA--PROTEIN-CYSTEINE METHYLTRANSFERASE, INDUCIBLE"/>
    <property type="match status" value="1"/>
</dbReference>
<evidence type="ECO:0000256" key="3">
    <source>
        <dbReference type="ARBA" id="ARBA00022490"/>
    </source>
</evidence>
<dbReference type="InterPro" id="IPR008332">
    <property type="entry name" value="MethylG_MeTrfase_N"/>
</dbReference>
<dbReference type="InterPro" id="IPR001497">
    <property type="entry name" value="MethylDNA_cys_MeTrfase_AS"/>
</dbReference>
<evidence type="ECO:0000256" key="6">
    <source>
        <dbReference type="ARBA" id="ARBA00022763"/>
    </source>
</evidence>
<name>A0AAX3LWI5_9BACL</name>
<comment type="catalytic activity">
    <reaction evidence="8 9">
        <text>a 6-O-methyl-2'-deoxyguanosine in DNA + L-cysteinyl-[protein] = S-methyl-L-cysteinyl-[protein] + a 2'-deoxyguanosine in DNA</text>
        <dbReference type="Rhea" id="RHEA:24000"/>
        <dbReference type="Rhea" id="RHEA-COMP:10131"/>
        <dbReference type="Rhea" id="RHEA-COMP:10132"/>
        <dbReference type="Rhea" id="RHEA-COMP:11367"/>
        <dbReference type="Rhea" id="RHEA-COMP:11368"/>
        <dbReference type="ChEBI" id="CHEBI:29950"/>
        <dbReference type="ChEBI" id="CHEBI:82612"/>
        <dbReference type="ChEBI" id="CHEBI:85445"/>
        <dbReference type="ChEBI" id="CHEBI:85448"/>
        <dbReference type="EC" id="2.1.1.63"/>
    </reaction>
</comment>
<sequence>MTTTDNRNKDLAQPTIYWTQINHHLWQFYIAASSNGLCYVGSQGQPFAEMETWIHTRRTGSVLVEDKQKLEPYAEQLIQYLQGERQQFTIAHDFQGTPFQLQVWQALLQIPYGQTWSYSDIAKHIGRPAAVRAVGAAIGANPFLITIPCHRVIGKGGALTGYRGGLDMKTTLLDLEKELLPVGKTI</sequence>
<keyword evidence="7 9" id="KW-0234">DNA repair</keyword>